<evidence type="ECO:0000313" key="3">
    <source>
        <dbReference type="Proteomes" id="UP000314294"/>
    </source>
</evidence>
<keyword evidence="3" id="KW-1185">Reference proteome</keyword>
<sequence length="70" mass="7794">MSRQKDFRAFRRRVPEKHTEASGDWSCSRRRKPRLPAAGTMAAAPGCREESLKSRSTGAVKVNSSDQTNS</sequence>
<dbReference type="Proteomes" id="UP000314294">
    <property type="component" value="Unassembled WGS sequence"/>
</dbReference>
<dbReference type="EMBL" id="SRLO01000001">
    <property type="protein sequence ID" value="TNN89491.1"/>
    <property type="molecule type" value="Genomic_DNA"/>
</dbReference>
<evidence type="ECO:0000313" key="2">
    <source>
        <dbReference type="EMBL" id="TNN89491.1"/>
    </source>
</evidence>
<feature type="compositionally biased region" description="Polar residues" evidence="1">
    <location>
        <begin position="54"/>
        <end position="70"/>
    </location>
</feature>
<feature type="region of interest" description="Disordered" evidence="1">
    <location>
        <begin position="1"/>
        <end position="70"/>
    </location>
</feature>
<accession>A0A4Z2JHU7</accession>
<reference evidence="2 3" key="1">
    <citation type="submission" date="2019-03" db="EMBL/GenBank/DDBJ databases">
        <title>First draft genome of Liparis tanakae, snailfish: a comprehensive survey of snailfish specific genes.</title>
        <authorList>
            <person name="Kim W."/>
            <person name="Song I."/>
            <person name="Jeong J.-H."/>
            <person name="Kim D."/>
            <person name="Kim S."/>
            <person name="Ryu S."/>
            <person name="Song J.Y."/>
            <person name="Lee S.K."/>
        </authorList>
    </citation>
    <scope>NUCLEOTIDE SEQUENCE [LARGE SCALE GENOMIC DNA]</scope>
    <source>
        <tissue evidence="2">Muscle</tissue>
    </source>
</reference>
<evidence type="ECO:0000256" key="1">
    <source>
        <dbReference type="SAM" id="MobiDB-lite"/>
    </source>
</evidence>
<organism evidence="2 3">
    <name type="scientific">Liparis tanakae</name>
    <name type="common">Tanaka's snailfish</name>
    <dbReference type="NCBI Taxonomy" id="230148"/>
    <lineage>
        <taxon>Eukaryota</taxon>
        <taxon>Metazoa</taxon>
        <taxon>Chordata</taxon>
        <taxon>Craniata</taxon>
        <taxon>Vertebrata</taxon>
        <taxon>Euteleostomi</taxon>
        <taxon>Actinopterygii</taxon>
        <taxon>Neopterygii</taxon>
        <taxon>Teleostei</taxon>
        <taxon>Neoteleostei</taxon>
        <taxon>Acanthomorphata</taxon>
        <taxon>Eupercaria</taxon>
        <taxon>Perciformes</taxon>
        <taxon>Cottioidei</taxon>
        <taxon>Cottales</taxon>
        <taxon>Liparidae</taxon>
        <taxon>Liparis</taxon>
    </lineage>
</organism>
<comment type="caution">
    <text evidence="2">The sequence shown here is derived from an EMBL/GenBank/DDBJ whole genome shotgun (WGS) entry which is preliminary data.</text>
</comment>
<proteinExistence type="predicted"/>
<gene>
    <name evidence="2" type="ORF">EYF80_000094</name>
</gene>
<name>A0A4Z2JHU7_9TELE</name>
<dbReference type="AlphaFoldDB" id="A0A4Z2JHU7"/>
<protein>
    <submittedName>
        <fullName evidence="2">Uncharacterized protein</fullName>
    </submittedName>
</protein>